<dbReference type="EMBL" id="CP029551">
    <property type="protein sequence ID" value="AWN37178.1"/>
    <property type="molecule type" value="Genomic_DNA"/>
</dbReference>
<keyword evidence="1" id="KW-0597">Phosphoprotein</keyword>
<gene>
    <name evidence="3" type="ORF">DK427_16755</name>
</gene>
<dbReference type="PROSITE" id="PS50110">
    <property type="entry name" value="RESPONSE_REGULATORY"/>
    <property type="match status" value="1"/>
</dbReference>
<sequence>MTAALAAFAGRAVLLVEDDYFIVKHLRRRLQQEGALTLGPASNVPDALDLVHRVPRIDAAVLDINLQGEMVFPVADALAARGVRFVFATGYDPVEVPARYAGVRHCSKPVDLASLAEALFG</sequence>
<dbReference type="InterPro" id="IPR001789">
    <property type="entry name" value="Sig_transdc_resp-reg_receiver"/>
</dbReference>
<dbReference type="KEGG" id="meti:DK427_16755"/>
<feature type="domain" description="Response regulatory" evidence="2">
    <location>
        <begin position="12"/>
        <end position="121"/>
    </location>
</feature>
<dbReference type="Proteomes" id="UP000246058">
    <property type="component" value="Chromosome"/>
</dbReference>
<reference evidence="3 4" key="1">
    <citation type="submission" date="2018-05" db="EMBL/GenBank/DDBJ databases">
        <title>Complete Genome Sequence of Methylobacterium sp. 17Sr1-43.</title>
        <authorList>
            <person name="Srinivasan S."/>
        </authorList>
    </citation>
    <scope>NUCLEOTIDE SEQUENCE [LARGE SCALE GENOMIC DNA]</scope>
    <source>
        <strain evidence="3 4">17Sr1-43</strain>
    </source>
</reference>
<dbReference type="OrthoDB" id="582170at2"/>
<protein>
    <recommendedName>
        <fullName evidence="2">Response regulatory domain-containing protein</fullName>
    </recommendedName>
</protein>
<name>A0A2U8VUV5_9HYPH</name>
<dbReference type="InterPro" id="IPR011006">
    <property type="entry name" value="CheY-like_superfamily"/>
</dbReference>
<proteinExistence type="predicted"/>
<organism evidence="3 4">
    <name type="scientific">Methylobacterium radiodurans</name>
    <dbReference type="NCBI Taxonomy" id="2202828"/>
    <lineage>
        <taxon>Bacteria</taxon>
        <taxon>Pseudomonadati</taxon>
        <taxon>Pseudomonadota</taxon>
        <taxon>Alphaproteobacteria</taxon>
        <taxon>Hyphomicrobiales</taxon>
        <taxon>Methylobacteriaceae</taxon>
        <taxon>Methylobacterium</taxon>
    </lineage>
</organism>
<dbReference type="AlphaFoldDB" id="A0A2U8VUV5"/>
<evidence type="ECO:0000256" key="1">
    <source>
        <dbReference type="PROSITE-ProRule" id="PRU00169"/>
    </source>
</evidence>
<dbReference type="RefSeq" id="WP_109952257.1">
    <property type="nucleotide sequence ID" value="NZ_CP029551.1"/>
</dbReference>
<evidence type="ECO:0000259" key="2">
    <source>
        <dbReference type="PROSITE" id="PS50110"/>
    </source>
</evidence>
<keyword evidence="4" id="KW-1185">Reference proteome</keyword>
<dbReference type="SUPFAM" id="SSF52172">
    <property type="entry name" value="CheY-like"/>
    <property type="match status" value="1"/>
</dbReference>
<dbReference type="SMART" id="SM00448">
    <property type="entry name" value="REC"/>
    <property type="match status" value="1"/>
</dbReference>
<accession>A0A2U8VUV5</accession>
<dbReference type="Gene3D" id="3.40.50.2300">
    <property type="match status" value="1"/>
</dbReference>
<dbReference type="GO" id="GO:0000160">
    <property type="term" value="P:phosphorelay signal transduction system"/>
    <property type="evidence" value="ECO:0007669"/>
    <property type="project" value="InterPro"/>
</dbReference>
<feature type="modified residue" description="4-aspartylphosphate" evidence="1">
    <location>
        <position position="63"/>
    </location>
</feature>
<evidence type="ECO:0000313" key="3">
    <source>
        <dbReference type="EMBL" id="AWN37178.1"/>
    </source>
</evidence>
<evidence type="ECO:0000313" key="4">
    <source>
        <dbReference type="Proteomes" id="UP000246058"/>
    </source>
</evidence>